<dbReference type="Gene3D" id="3.80.10.10">
    <property type="entry name" value="Ribonuclease Inhibitor"/>
    <property type="match status" value="2"/>
</dbReference>
<proteinExistence type="predicted"/>
<dbReference type="Pfam" id="PF13516">
    <property type="entry name" value="LRR_6"/>
    <property type="match status" value="3"/>
</dbReference>
<reference evidence="5" key="1">
    <citation type="submission" date="2021-02" db="EMBL/GenBank/DDBJ databases">
        <authorList>
            <person name="Nowell W R."/>
        </authorList>
    </citation>
    <scope>NUCLEOTIDE SEQUENCE</scope>
</reference>
<evidence type="ECO:0000256" key="1">
    <source>
        <dbReference type="ARBA" id="ARBA00004245"/>
    </source>
</evidence>
<evidence type="ECO:0000256" key="3">
    <source>
        <dbReference type="ARBA" id="ARBA00023212"/>
    </source>
</evidence>
<evidence type="ECO:0000313" key="7">
    <source>
        <dbReference type="Proteomes" id="UP000663829"/>
    </source>
</evidence>
<evidence type="ECO:0000313" key="5">
    <source>
        <dbReference type="EMBL" id="CAF1541868.1"/>
    </source>
</evidence>
<organism evidence="5 7">
    <name type="scientific">Didymodactylos carnosus</name>
    <dbReference type="NCBI Taxonomy" id="1234261"/>
    <lineage>
        <taxon>Eukaryota</taxon>
        <taxon>Metazoa</taxon>
        <taxon>Spiralia</taxon>
        <taxon>Gnathifera</taxon>
        <taxon>Rotifera</taxon>
        <taxon>Eurotatoria</taxon>
        <taxon>Bdelloidea</taxon>
        <taxon>Philodinida</taxon>
        <taxon>Philodinidae</taxon>
        <taxon>Didymodactylos</taxon>
    </lineage>
</organism>
<dbReference type="InterPro" id="IPR032675">
    <property type="entry name" value="LRR_dom_sf"/>
</dbReference>
<evidence type="ECO:0000313" key="6">
    <source>
        <dbReference type="EMBL" id="CAF4402260.1"/>
    </source>
</evidence>
<sequence>MSNRGCEAFAVALKVNKTLTLLNLGRNRISVRGAEALAEALKLDLGWNGISDRGSEALAEALKVNKTLTQLGLGWNRIADRGSEVLAEALKLSLNTINLLTYYIMATQDQASLLTSTTPQKNSRVPPSVKRLRSERSPEDVRTTFIEALKSDLMLQRAVADIVQTNPDSIVQSADS</sequence>
<feature type="compositionally biased region" description="Polar residues" evidence="4">
    <location>
        <begin position="115"/>
        <end position="125"/>
    </location>
</feature>
<dbReference type="EMBL" id="CAJOBC010091603">
    <property type="protein sequence ID" value="CAF4402260.1"/>
    <property type="molecule type" value="Genomic_DNA"/>
</dbReference>
<dbReference type="InterPro" id="IPR052410">
    <property type="entry name" value="DRC5"/>
</dbReference>
<dbReference type="GO" id="GO:0005856">
    <property type="term" value="C:cytoskeleton"/>
    <property type="evidence" value="ECO:0007669"/>
    <property type="project" value="UniProtKB-SubCell"/>
</dbReference>
<dbReference type="SMART" id="SM00368">
    <property type="entry name" value="LRR_RI"/>
    <property type="match status" value="3"/>
</dbReference>
<dbReference type="PANTHER" id="PTHR24107">
    <property type="entry name" value="YNEIN REGULATORY COMPLEX SUBUNIT 5"/>
    <property type="match status" value="1"/>
</dbReference>
<gene>
    <name evidence="5" type="ORF">GPM918_LOCUS38678</name>
    <name evidence="6" type="ORF">SRO942_LOCUS39515</name>
</gene>
<accession>A0A815W928</accession>
<dbReference type="SUPFAM" id="SSF52047">
    <property type="entry name" value="RNI-like"/>
    <property type="match status" value="1"/>
</dbReference>
<dbReference type="InterPro" id="IPR001611">
    <property type="entry name" value="Leu-rich_rpt"/>
</dbReference>
<feature type="region of interest" description="Disordered" evidence="4">
    <location>
        <begin position="115"/>
        <end position="137"/>
    </location>
</feature>
<dbReference type="AlphaFoldDB" id="A0A815W928"/>
<name>A0A815W928_9BILA</name>
<comment type="caution">
    <text evidence="5">The sequence shown here is derived from an EMBL/GenBank/DDBJ whole genome shotgun (WGS) entry which is preliminary data.</text>
</comment>
<keyword evidence="3" id="KW-0206">Cytoskeleton</keyword>
<evidence type="ECO:0000256" key="4">
    <source>
        <dbReference type="SAM" id="MobiDB-lite"/>
    </source>
</evidence>
<keyword evidence="7" id="KW-1185">Reference proteome</keyword>
<keyword evidence="2" id="KW-0963">Cytoplasm</keyword>
<dbReference type="OrthoDB" id="120976at2759"/>
<protein>
    <submittedName>
        <fullName evidence="5">Uncharacterized protein</fullName>
    </submittedName>
</protein>
<dbReference type="Proteomes" id="UP000681722">
    <property type="component" value="Unassembled WGS sequence"/>
</dbReference>
<dbReference type="EMBL" id="CAJNOQ010025965">
    <property type="protein sequence ID" value="CAF1541868.1"/>
    <property type="molecule type" value="Genomic_DNA"/>
</dbReference>
<dbReference type="Proteomes" id="UP000663829">
    <property type="component" value="Unassembled WGS sequence"/>
</dbReference>
<dbReference type="PANTHER" id="PTHR24107:SF2">
    <property type="entry name" value="NLR FAMILY CARD DOMAIN CONTAINING 3"/>
    <property type="match status" value="1"/>
</dbReference>
<evidence type="ECO:0000256" key="2">
    <source>
        <dbReference type="ARBA" id="ARBA00022490"/>
    </source>
</evidence>
<comment type="subcellular location">
    <subcellularLocation>
        <location evidence="1">Cytoplasm</location>
        <location evidence="1">Cytoskeleton</location>
    </subcellularLocation>
</comment>